<dbReference type="PIRSF" id="PIRSF032178">
    <property type="entry name" value="UCP032178"/>
    <property type="match status" value="1"/>
</dbReference>
<sequence length="406" mass="46090">MALWIYVVPPLAGLVIGYFTNDIAIKMLFRPYRPYRLLGRRIPFTPGLIPQNQPRLAKQIANTIMGSLLTPEELHNLARKLLQTERMQAGIRWLLGVALDRLQNPEQQQQTAQVLARILADLFNESLPRLIKVLARQEEFLEGPINQLFDQVLLDLRLSREQAKQLSEWILDQALPPKVLRQNLVDFLTDRNIESLDEEFRERATGSYWVVANLFGLKNALLRLRTYCLEDPEGAEAILEDLLKDISANRRLAEILQNLSLQNLPVGAVRQLRRTLRDGIQDYLRAQGPDLLQGLGHSIDWEKVASLVLGRLRNSKVLMTSIDQISADLALVLERYLERDLESLMTQVIPVLNLDQVITDKVNATSPADLEQAIQQIVRQELQAIVNLGGILGFVVGCVQVLFLLL</sequence>
<comment type="similarity">
    <text evidence="2">Belongs to the UPF0754 family.</text>
</comment>
<dbReference type="PANTHER" id="PTHR35791:SF1">
    <property type="entry name" value="UPF0754 MEMBRANE PROTEIN YHEB"/>
    <property type="match status" value="1"/>
</dbReference>
<dbReference type="RefSeq" id="WP_244350032.1">
    <property type="nucleotide sequence ID" value="NZ_JAFIRA010000015.1"/>
</dbReference>
<dbReference type="EMBL" id="JAFIRA010000015">
    <property type="protein sequence ID" value="MCJ2542751.1"/>
    <property type="molecule type" value="Genomic_DNA"/>
</dbReference>
<accession>A0ABT0CAE1</accession>
<gene>
    <name evidence="7" type="ORF">JX360_07490</name>
</gene>
<evidence type="ECO:0000256" key="1">
    <source>
        <dbReference type="ARBA" id="ARBA00004308"/>
    </source>
</evidence>
<name>A0ABT0CAE1_THEVL</name>
<comment type="caution">
    <text evidence="7">The sequence shown here is derived from an EMBL/GenBank/DDBJ whole genome shotgun (WGS) entry which is preliminary data.</text>
</comment>
<keyword evidence="8" id="KW-1185">Reference proteome</keyword>
<keyword evidence="3 6" id="KW-0812">Transmembrane</keyword>
<dbReference type="Proteomes" id="UP000830835">
    <property type="component" value="Unassembled WGS sequence"/>
</dbReference>
<evidence type="ECO:0000256" key="2">
    <source>
        <dbReference type="ARBA" id="ARBA00008053"/>
    </source>
</evidence>
<dbReference type="Pfam" id="PF04286">
    <property type="entry name" value="DUF445"/>
    <property type="match status" value="1"/>
</dbReference>
<keyword evidence="5 6" id="KW-0472">Membrane</keyword>
<protein>
    <submittedName>
        <fullName evidence="7">DUF445 domain-containing protein</fullName>
    </submittedName>
</protein>
<dbReference type="PANTHER" id="PTHR35791">
    <property type="entry name" value="UPF0754 MEMBRANE PROTEIN YHEB"/>
    <property type="match status" value="1"/>
</dbReference>
<comment type="subcellular location">
    <subcellularLocation>
        <location evidence="1">Endomembrane system</location>
    </subcellularLocation>
</comment>
<dbReference type="InterPro" id="IPR007383">
    <property type="entry name" value="DUF445"/>
</dbReference>
<proteinExistence type="inferred from homology"/>
<keyword evidence="4 6" id="KW-1133">Transmembrane helix</keyword>
<evidence type="ECO:0000313" key="8">
    <source>
        <dbReference type="Proteomes" id="UP000830835"/>
    </source>
</evidence>
<evidence type="ECO:0000256" key="5">
    <source>
        <dbReference type="ARBA" id="ARBA00023136"/>
    </source>
</evidence>
<feature type="transmembrane region" description="Helical" evidence="6">
    <location>
        <begin position="6"/>
        <end position="29"/>
    </location>
</feature>
<organism evidence="7 8">
    <name type="scientific">Thermostichus vulcanus str. 'Rupite'</name>
    <dbReference type="NCBI Taxonomy" id="2813851"/>
    <lineage>
        <taxon>Bacteria</taxon>
        <taxon>Bacillati</taxon>
        <taxon>Cyanobacteriota</taxon>
        <taxon>Cyanophyceae</taxon>
        <taxon>Thermostichales</taxon>
        <taxon>Thermostichaceae</taxon>
        <taxon>Thermostichus</taxon>
    </lineage>
</organism>
<reference evidence="7" key="1">
    <citation type="submission" date="2021-02" db="EMBL/GenBank/DDBJ databases">
        <title>The CRISPR/cas machinery reduction and long-range gene transfer in the hot spring cyanobacterium Synechococcus.</title>
        <authorList>
            <person name="Dvorak P."/>
            <person name="Jahodarova E."/>
            <person name="Hasler P."/>
            <person name="Poulickova A."/>
        </authorList>
    </citation>
    <scope>NUCLEOTIDE SEQUENCE</scope>
    <source>
        <strain evidence="7">Rupite</strain>
    </source>
</reference>
<dbReference type="InterPro" id="IPR016991">
    <property type="entry name" value="UCP032178"/>
</dbReference>
<evidence type="ECO:0000256" key="4">
    <source>
        <dbReference type="ARBA" id="ARBA00022989"/>
    </source>
</evidence>
<evidence type="ECO:0000256" key="6">
    <source>
        <dbReference type="SAM" id="Phobius"/>
    </source>
</evidence>
<evidence type="ECO:0000313" key="7">
    <source>
        <dbReference type="EMBL" id="MCJ2542751.1"/>
    </source>
</evidence>
<evidence type="ECO:0000256" key="3">
    <source>
        <dbReference type="ARBA" id="ARBA00022692"/>
    </source>
</evidence>
<feature type="transmembrane region" description="Helical" evidence="6">
    <location>
        <begin position="384"/>
        <end position="405"/>
    </location>
</feature>